<sequence>MKVAVCIDAAGQVQALAGQGQIGVYHYVDAEREWQRVALLPFDFATSSSLEVMRPSLLRLLAQLQEAGCRDLVVRQMHGFVRAIIDGCGLMMWRLDGPVLPALQQIRAAAAQRAEPVTPAGGGCRGRHSASQGHTLLAPEQQASLMPLPTDDGVPGSYAINLALSLAASGMNSQQLLLPFLREQPFSQLHLRCAHPPRWLEPELARLGLQLQRLPDEATLIHLLVTSDPAPQ</sequence>
<proteinExistence type="predicted"/>
<comment type="caution">
    <text evidence="1">The sequence shown here is derived from an EMBL/GenBank/DDBJ whole genome shotgun (WGS) entry which is preliminary data.</text>
</comment>
<dbReference type="RefSeq" id="WP_377152292.1">
    <property type="nucleotide sequence ID" value="NZ_JBHSAF010000014.1"/>
</dbReference>
<organism evidence="1 2">
    <name type="scientific">Pseudaeromonas sharmana</name>
    <dbReference type="NCBI Taxonomy" id="328412"/>
    <lineage>
        <taxon>Bacteria</taxon>
        <taxon>Pseudomonadati</taxon>
        <taxon>Pseudomonadota</taxon>
        <taxon>Gammaproteobacteria</taxon>
        <taxon>Aeromonadales</taxon>
        <taxon>Aeromonadaceae</taxon>
        <taxon>Pseudaeromonas</taxon>
    </lineage>
</organism>
<protein>
    <submittedName>
        <fullName evidence="1">Fe-only nitrogenase accessory AnfO family protein</fullName>
    </submittedName>
</protein>
<gene>
    <name evidence="1" type="ORF">ACFOSS_10415</name>
</gene>
<reference evidence="2" key="1">
    <citation type="journal article" date="2019" name="Int. J. Syst. Evol. Microbiol.">
        <title>The Global Catalogue of Microorganisms (GCM) 10K type strain sequencing project: providing services to taxonomists for standard genome sequencing and annotation.</title>
        <authorList>
            <consortium name="The Broad Institute Genomics Platform"/>
            <consortium name="The Broad Institute Genome Sequencing Center for Infectious Disease"/>
            <person name="Wu L."/>
            <person name="Ma J."/>
        </authorList>
    </citation>
    <scope>NUCLEOTIDE SEQUENCE [LARGE SCALE GENOMIC DNA]</scope>
    <source>
        <strain evidence="2">CCUG 54939</strain>
    </source>
</reference>
<dbReference type="Proteomes" id="UP001595692">
    <property type="component" value="Unassembled WGS sequence"/>
</dbReference>
<keyword evidence="2" id="KW-1185">Reference proteome</keyword>
<dbReference type="EMBL" id="JBHSAF010000014">
    <property type="protein sequence ID" value="MFC3913878.1"/>
    <property type="molecule type" value="Genomic_DNA"/>
</dbReference>
<name>A0ABV8CP04_9GAMM</name>
<dbReference type="InterPro" id="IPR014287">
    <property type="entry name" value="Nase_Fe-Fe_AnfO"/>
</dbReference>
<evidence type="ECO:0000313" key="1">
    <source>
        <dbReference type="EMBL" id="MFC3913878.1"/>
    </source>
</evidence>
<dbReference type="Pfam" id="PF09582">
    <property type="entry name" value="AnfO_nitrog"/>
    <property type="match status" value="1"/>
</dbReference>
<accession>A0ABV8CP04</accession>
<evidence type="ECO:0000313" key="2">
    <source>
        <dbReference type="Proteomes" id="UP001595692"/>
    </source>
</evidence>